<name>A0A699XFN1_TANCI</name>
<organism evidence="2">
    <name type="scientific">Tanacetum cinerariifolium</name>
    <name type="common">Dalmatian daisy</name>
    <name type="synonym">Chrysanthemum cinerariifolium</name>
    <dbReference type="NCBI Taxonomy" id="118510"/>
    <lineage>
        <taxon>Eukaryota</taxon>
        <taxon>Viridiplantae</taxon>
        <taxon>Streptophyta</taxon>
        <taxon>Embryophyta</taxon>
        <taxon>Tracheophyta</taxon>
        <taxon>Spermatophyta</taxon>
        <taxon>Magnoliopsida</taxon>
        <taxon>eudicotyledons</taxon>
        <taxon>Gunneridae</taxon>
        <taxon>Pentapetalae</taxon>
        <taxon>asterids</taxon>
        <taxon>campanulids</taxon>
        <taxon>Asterales</taxon>
        <taxon>Asteraceae</taxon>
        <taxon>Asteroideae</taxon>
        <taxon>Anthemideae</taxon>
        <taxon>Anthemidinae</taxon>
        <taxon>Tanacetum</taxon>
    </lineage>
</organism>
<feature type="region of interest" description="Disordered" evidence="1">
    <location>
        <begin position="59"/>
        <end position="82"/>
    </location>
</feature>
<proteinExistence type="predicted"/>
<protein>
    <submittedName>
        <fullName evidence="2">Uncharacterized protein</fullName>
    </submittedName>
</protein>
<evidence type="ECO:0000256" key="1">
    <source>
        <dbReference type="SAM" id="MobiDB-lite"/>
    </source>
</evidence>
<reference evidence="2" key="1">
    <citation type="journal article" date="2019" name="Sci. Rep.">
        <title>Draft genome of Tanacetum cinerariifolium, the natural source of mosquito coil.</title>
        <authorList>
            <person name="Yamashiro T."/>
            <person name="Shiraishi A."/>
            <person name="Satake H."/>
            <person name="Nakayama K."/>
        </authorList>
    </citation>
    <scope>NUCLEOTIDE SEQUENCE</scope>
</reference>
<feature type="non-terminal residue" evidence="2">
    <location>
        <position position="82"/>
    </location>
</feature>
<comment type="caution">
    <text evidence="2">The sequence shown here is derived from an EMBL/GenBank/DDBJ whole genome shotgun (WGS) entry which is preliminary data.</text>
</comment>
<accession>A0A699XFN1</accession>
<evidence type="ECO:0000313" key="2">
    <source>
        <dbReference type="EMBL" id="GFD58892.1"/>
    </source>
</evidence>
<sequence>MSLLQEAMDVCATLTRRVEHLEYDKVAQALEITKMKRRVKKMERRNKVRVLKLRRLQKVRTSQRVETSNDTMMDDESNQRRM</sequence>
<dbReference type="AlphaFoldDB" id="A0A699XFN1"/>
<feature type="compositionally biased region" description="Polar residues" evidence="1">
    <location>
        <begin position="62"/>
        <end position="71"/>
    </location>
</feature>
<dbReference type="EMBL" id="BKCJ011858797">
    <property type="protein sequence ID" value="GFD58892.1"/>
    <property type="molecule type" value="Genomic_DNA"/>
</dbReference>
<gene>
    <name evidence="2" type="ORF">Tci_930861</name>
</gene>